<keyword evidence="5" id="KW-1185">Reference proteome</keyword>
<dbReference type="InterPro" id="IPR051101">
    <property type="entry name" value="ZC3H12/N4BP1_RNase_Reg"/>
</dbReference>
<dbReference type="GO" id="GO:0004521">
    <property type="term" value="F:RNA endonuclease activity"/>
    <property type="evidence" value="ECO:0007669"/>
    <property type="project" value="TreeGrafter"/>
</dbReference>
<dbReference type="AlphaFoldDB" id="A0A026W663"/>
<dbReference type="OMA" id="CNGENIA"/>
<gene>
    <name evidence="4" type="ORF">DMN91_000627</name>
    <name evidence="3" type="ORF">X777_09842</name>
</gene>
<feature type="region of interest" description="Disordered" evidence="1">
    <location>
        <begin position="87"/>
        <end position="110"/>
    </location>
</feature>
<feature type="region of interest" description="Disordered" evidence="1">
    <location>
        <begin position="240"/>
        <end position="275"/>
    </location>
</feature>
<reference evidence="4" key="2">
    <citation type="journal article" date="2018" name="Genome Res.">
        <title>The genomic architecture and molecular evolution of ant odorant receptors.</title>
        <authorList>
            <person name="McKenzie S.K."/>
            <person name="Kronauer D.J.C."/>
        </authorList>
    </citation>
    <scope>NUCLEOTIDE SEQUENCE [LARGE SCALE GENOMIC DNA]</scope>
    <source>
        <strain evidence="4">Clonal line C1</strain>
    </source>
</reference>
<dbReference type="Proteomes" id="UP000053097">
    <property type="component" value="Unassembled WGS sequence"/>
</dbReference>
<dbReference type="GO" id="GO:0003729">
    <property type="term" value="F:mRNA binding"/>
    <property type="evidence" value="ECO:0007669"/>
    <property type="project" value="TreeGrafter"/>
</dbReference>
<dbReference type="GO" id="GO:0036464">
    <property type="term" value="C:cytoplasmic ribonucleoprotein granule"/>
    <property type="evidence" value="ECO:0007669"/>
    <property type="project" value="TreeGrafter"/>
</dbReference>
<proteinExistence type="predicted"/>
<dbReference type="PANTHER" id="PTHR12876:SF35">
    <property type="entry name" value="LD08718P-RELATED"/>
    <property type="match status" value="1"/>
</dbReference>
<feature type="domain" description="RNase NYN" evidence="2">
    <location>
        <begin position="302"/>
        <end position="447"/>
    </location>
</feature>
<dbReference type="OrthoDB" id="392925at2759"/>
<name>A0A026W663_OOCBI</name>
<accession>A0A026W663</accession>
<dbReference type="EMBL" id="QOIP01000001">
    <property type="protein sequence ID" value="RLU26830.1"/>
    <property type="molecule type" value="Genomic_DNA"/>
</dbReference>
<feature type="compositionally biased region" description="Polar residues" evidence="1">
    <location>
        <begin position="96"/>
        <end position="109"/>
    </location>
</feature>
<evidence type="ECO:0000259" key="2">
    <source>
        <dbReference type="Pfam" id="PF11977"/>
    </source>
</evidence>
<evidence type="ECO:0000313" key="3">
    <source>
        <dbReference type="EMBL" id="EZA51498.1"/>
    </source>
</evidence>
<dbReference type="CDD" id="cd18719">
    <property type="entry name" value="PIN_Zc3h12a-N4BP1-like"/>
    <property type="match status" value="1"/>
</dbReference>
<dbReference type="FunFam" id="3.40.50.11980:FF:000001">
    <property type="entry name" value="ZC3H12A isoform 1"/>
    <property type="match status" value="1"/>
</dbReference>
<evidence type="ECO:0000313" key="4">
    <source>
        <dbReference type="EMBL" id="RLU26830.1"/>
    </source>
</evidence>
<protein>
    <submittedName>
        <fullName evidence="3">Putative ribonuclease ZC3H12D</fullName>
    </submittedName>
</protein>
<dbReference type="Proteomes" id="UP000279307">
    <property type="component" value="Chromosome 1"/>
</dbReference>
<dbReference type="Gene3D" id="3.40.50.11980">
    <property type="match status" value="1"/>
</dbReference>
<dbReference type="PANTHER" id="PTHR12876">
    <property type="entry name" value="N4BP1-RELATED"/>
    <property type="match status" value="1"/>
</dbReference>
<dbReference type="GO" id="GO:0005634">
    <property type="term" value="C:nucleus"/>
    <property type="evidence" value="ECO:0007669"/>
    <property type="project" value="TreeGrafter"/>
</dbReference>
<sequence>MVTMSDDGPSMRTRSKKRRLRSSLAPSYESPLSCLKDSLENLEELTNIVGDLLRQNEKRLTRSTSRNASSSRDSVIIINSDNEDAVKEGASHGVIESTSTDRASTQQRKPQNKILLSLKKRKRPSVILLDNDSSLAQPSSAQKFLNGENIAPSQAEDDVVELWSCIGKVMDKTNTSKSNRSKSKRHNRNVVNKRLNFVIDTKPNMKNLECLKTDAALLAKKRKISKYNSDTSVLPLSESMTQVMEHSKKGRSKRAERRNDNNANSNSACPNVQYTKGQPKTIESYTISENFKSKCSSSQYKLREIIVDGCNVAQMYTNNQQFSEDGIRLVVDYFKSRGHVVKVFLPNHFRRRQFLFLEKLYKEGTVVFTPSRFINGKRITPYDDRYILEYATKCEGIVISSDQYRDLYEEKPEWRDTILNRLLMPTFVGDYIMFPEDPLGKCGPKLETFLRHSK</sequence>
<feature type="region of interest" description="Disordered" evidence="1">
    <location>
        <begin position="1"/>
        <end position="30"/>
    </location>
</feature>
<reference evidence="3 5" key="1">
    <citation type="journal article" date="2014" name="Curr. Biol.">
        <title>The genome of the clonal raider ant Cerapachys biroi.</title>
        <authorList>
            <person name="Oxley P.R."/>
            <person name="Ji L."/>
            <person name="Fetter-Pruneda I."/>
            <person name="McKenzie S.K."/>
            <person name="Li C."/>
            <person name="Hu H."/>
            <person name="Zhang G."/>
            <person name="Kronauer D.J."/>
        </authorList>
    </citation>
    <scope>NUCLEOTIDE SEQUENCE [LARGE SCALE GENOMIC DNA]</scope>
</reference>
<reference evidence="4" key="3">
    <citation type="submission" date="2018-07" db="EMBL/GenBank/DDBJ databases">
        <authorList>
            <person name="Mckenzie S.K."/>
            <person name="Kronauer D.J.C."/>
        </authorList>
    </citation>
    <scope>NUCLEOTIDE SEQUENCE</scope>
    <source>
        <strain evidence="4">Clonal line C1</strain>
    </source>
</reference>
<evidence type="ECO:0000313" key="5">
    <source>
        <dbReference type="Proteomes" id="UP000053097"/>
    </source>
</evidence>
<evidence type="ECO:0000256" key="1">
    <source>
        <dbReference type="SAM" id="MobiDB-lite"/>
    </source>
</evidence>
<dbReference type="EMBL" id="KK107388">
    <property type="protein sequence ID" value="EZA51498.1"/>
    <property type="molecule type" value="Genomic_DNA"/>
</dbReference>
<organism evidence="3 5">
    <name type="scientific">Ooceraea biroi</name>
    <name type="common">Clonal raider ant</name>
    <name type="synonym">Cerapachys biroi</name>
    <dbReference type="NCBI Taxonomy" id="2015173"/>
    <lineage>
        <taxon>Eukaryota</taxon>
        <taxon>Metazoa</taxon>
        <taxon>Ecdysozoa</taxon>
        <taxon>Arthropoda</taxon>
        <taxon>Hexapoda</taxon>
        <taxon>Insecta</taxon>
        <taxon>Pterygota</taxon>
        <taxon>Neoptera</taxon>
        <taxon>Endopterygota</taxon>
        <taxon>Hymenoptera</taxon>
        <taxon>Apocrita</taxon>
        <taxon>Aculeata</taxon>
        <taxon>Formicoidea</taxon>
        <taxon>Formicidae</taxon>
        <taxon>Dorylinae</taxon>
        <taxon>Ooceraea</taxon>
    </lineage>
</organism>
<dbReference type="InterPro" id="IPR021869">
    <property type="entry name" value="RNase_Zc3h12_NYN"/>
</dbReference>
<dbReference type="Pfam" id="PF11977">
    <property type="entry name" value="RNase_Zc3h12a"/>
    <property type="match status" value="1"/>
</dbReference>